<dbReference type="Proteomes" id="UP000266841">
    <property type="component" value="Unassembled WGS sequence"/>
</dbReference>
<name>K0TR24_THAOC</name>
<feature type="non-terminal residue" evidence="2">
    <location>
        <position position="86"/>
    </location>
</feature>
<organism evidence="2 3">
    <name type="scientific">Thalassiosira oceanica</name>
    <name type="common">Marine diatom</name>
    <dbReference type="NCBI Taxonomy" id="159749"/>
    <lineage>
        <taxon>Eukaryota</taxon>
        <taxon>Sar</taxon>
        <taxon>Stramenopiles</taxon>
        <taxon>Ochrophyta</taxon>
        <taxon>Bacillariophyta</taxon>
        <taxon>Coscinodiscophyceae</taxon>
        <taxon>Thalassiosirophycidae</taxon>
        <taxon>Thalassiosirales</taxon>
        <taxon>Thalassiosiraceae</taxon>
        <taxon>Thalassiosira</taxon>
    </lineage>
</organism>
<dbReference type="EMBL" id="AGNL01001364">
    <property type="protein sequence ID" value="EJK77052.1"/>
    <property type="molecule type" value="Genomic_DNA"/>
</dbReference>
<dbReference type="AlphaFoldDB" id="K0TR24"/>
<protein>
    <recommendedName>
        <fullName evidence="4">Geranylgeranyl transferase type-2 subunit beta</fullName>
    </recommendedName>
</protein>
<feature type="region of interest" description="Disordered" evidence="1">
    <location>
        <begin position="67"/>
        <end position="86"/>
    </location>
</feature>
<comment type="caution">
    <text evidence="2">The sequence shown here is derived from an EMBL/GenBank/DDBJ whole genome shotgun (WGS) entry which is preliminary data.</text>
</comment>
<keyword evidence="3" id="KW-1185">Reference proteome</keyword>
<sequence>MADQQSSSSATSAGVGPFYDAKHVHYVATLGDRLDSPTSYEGAATEHLRMSGVYWSLGAMSLLRGEDDVDSLHGPSGPGPARDRGR</sequence>
<evidence type="ECO:0000256" key="1">
    <source>
        <dbReference type="SAM" id="MobiDB-lite"/>
    </source>
</evidence>
<dbReference type="Gene3D" id="1.50.10.20">
    <property type="match status" value="1"/>
</dbReference>
<evidence type="ECO:0000313" key="3">
    <source>
        <dbReference type="Proteomes" id="UP000266841"/>
    </source>
</evidence>
<gene>
    <name evidence="2" type="ORF">THAOC_01141</name>
</gene>
<evidence type="ECO:0008006" key="4">
    <source>
        <dbReference type="Google" id="ProtNLM"/>
    </source>
</evidence>
<dbReference type="OrthoDB" id="5428259at2759"/>
<proteinExistence type="predicted"/>
<evidence type="ECO:0000313" key="2">
    <source>
        <dbReference type="EMBL" id="EJK77052.1"/>
    </source>
</evidence>
<reference evidence="2 3" key="1">
    <citation type="journal article" date="2012" name="Genome Biol.">
        <title>Genome and low-iron response of an oceanic diatom adapted to chronic iron limitation.</title>
        <authorList>
            <person name="Lommer M."/>
            <person name="Specht M."/>
            <person name="Roy A.S."/>
            <person name="Kraemer L."/>
            <person name="Andreson R."/>
            <person name="Gutowska M.A."/>
            <person name="Wolf J."/>
            <person name="Bergner S.V."/>
            <person name="Schilhabel M.B."/>
            <person name="Klostermeier U.C."/>
            <person name="Beiko R.G."/>
            <person name="Rosenstiel P."/>
            <person name="Hippler M."/>
            <person name="Laroche J."/>
        </authorList>
    </citation>
    <scope>NUCLEOTIDE SEQUENCE [LARGE SCALE GENOMIC DNA]</scope>
    <source>
        <strain evidence="2 3">CCMP1005</strain>
    </source>
</reference>
<accession>K0TR24</accession>